<evidence type="ECO:0000256" key="12">
    <source>
        <dbReference type="SAM" id="Phobius"/>
    </source>
</evidence>
<dbReference type="InterPro" id="IPR001940">
    <property type="entry name" value="Peptidase_S1C"/>
</dbReference>
<evidence type="ECO:0000256" key="4">
    <source>
        <dbReference type="ARBA" id="ARBA00022729"/>
    </source>
</evidence>
<proteinExistence type="inferred from homology"/>
<dbReference type="Gene3D" id="2.40.10.120">
    <property type="match status" value="1"/>
</dbReference>
<name>A0A538UDK4_UNCEI</name>
<feature type="domain" description="PDZ" evidence="13">
    <location>
        <begin position="355"/>
        <end position="421"/>
    </location>
</feature>
<reference evidence="14 15" key="1">
    <citation type="journal article" date="2019" name="Nat. Microbiol.">
        <title>Mediterranean grassland soil C-N compound turnover is dependent on rainfall and depth, and is mediated by genomically divergent microorganisms.</title>
        <authorList>
            <person name="Diamond S."/>
            <person name="Andeer P.F."/>
            <person name="Li Z."/>
            <person name="Crits-Christoph A."/>
            <person name="Burstein D."/>
            <person name="Anantharaman K."/>
            <person name="Lane K.R."/>
            <person name="Thomas B.C."/>
            <person name="Pan C."/>
            <person name="Northen T.R."/>
            <person name="Banfield J.F."/>
        </authorList>
    </citation>
    <scope>NUCLEOTIDE SEQUENCE [LARGE SCALE GENOMIC DNA]</scope>
    <source>
        <strain evidence="14">WS_11</strain>
    </source>
</reference>
<feature type="binding site" evidence="10">
    <location>
        <position position="179"/>
    </location>
    <ligand>
        <name>substrate</name>
    </ligand>
</feature>
<feature type="region of interest" description="Disordered" evidence="11">
    <location>
        <begin position="481"/>
        <end position="605"/>
    </location>
</feature>
<feature type="compositionally biased region" description="Basic residues" evidence="11">
    <location>
        <begin position="524"/>
        <end position="537"/>
    </location>
</feature>
<protein>
    <submittedName>
        <fullName evidence="14">Do family serine endopeptidase</fullName>
    </submittedName>
</protein>
<dbReference type="NCBIfam" id="TIGR02037">
    <property type="entry name" value="degP_htrA_DO"/>
    <property type="match status" value="1"/>
</dbReference>
<dbReference type="Gene3D" id="2.30.42.10">
    <property type="match status" value="2"/>
</dbReference>
<comment type="caution">
    <text evidence="14">The sequence shown here is derived from an EMBL/GenBank/DDBJ whole genome shotgun (WGS) entry which is preliminary data.</text>
</comment>
<evidence type="ECO:0000256" key="7">
    <source>
        <dbReference type="ARBA" id="ARBA00022801"/>
    </source>
</evidence>
<dbReference type="SUPFAM" id="SSF50494">
    <property type="entry name" value="Trypsin-like serine proteases"/>
    <property type="match status" value="1"/>
</dbReference>
<feature type="domain" description="PDZ" evidence="13">
    <location>
        <begin position="455"/>
        <end position="506"/>
    </location>
</feature>
<dbReference type="InterPro" id="IPR036034">
    <property type="entry name" value="PDZ_sf"/>
</dbReference>
<keyword evidence="4" id="KW-0732">Signal</keyword>
<evidence type="ECO:0000256" key="9">
    <source>
        <dbReference type="PIRSR" id="PIRSR611782-1"/>
    </source>
</evidence>
<evidence type="ECO:0000313" key="14">
    <source>
        <dbReference type="EMBL" id="TMQ73917.1"/>
    </source>
</evidence>
<dbReference type="Pfam" id="PF13365">
    <property type="entry name" value="Trypsin_2"/>
    <property type="match status" value="1"/>
</dbReference>
<keyword evidence="12" id="KW-1133">Transmembrane helix</keyword>
<feature type="transmembrane region" description="Helical" evidence="12">
    <location>
        <begin position="64"/>
        <end position="88"/>
    </location>
</feature>
<evidence type="ECO:0000313" key="15">
    <source>
        <dbReference type="Proteomes" id="UP000319771"/>
    </source>
</evidence>
<dbReference type="Pfam" id="PF13180">
    <property type="entry name" value="PDZ_2"/>
    <property type="match status" value="1"/>
</dbReference>
<dbReference type="PANTHER" id="PTHR22939">
    <property type="entry name" value="SERINE PROTEASE FAMILY S1C HTRA-RELATED"/>
    <property type="match status" value="1"/>
</dbReference>
<feature type="active site" description="Charge relay system" evidence="9">
    <location>
        <position position="179"/>
    </location>
</feature>
<dbReference type="GO" id="GO:0006508">
    <property type="term" value="P:proteolysis"/>
    <property type="evidence" value="ECO:0007669"/>
    <property type="project" value="UniProtKB-KW"/>
</dbReference>
<evidence type="ECO:0000256" key="1">
    <source>
        <dbReference type="ARBA" id="ARBA00004418"/>
    </source>
</evidence>
<keyword evidence="3" id="KW-0645">Protease</keyword>
<evidence type="ECO:0000259" key="13">
    <source>
        <dbReference type="PROSITE" id="PS50106"/>
    </source>
</evidence>
<dbReference type="InterPro" id="IPR001478">
    <property type="entry name" value="PDZ"/>
</dbReference>
<dbReference type="PANTHER" id="PTHR22939:SF129">
    <property type="entry name" value="SERINE PROTEASE HTRA2, MITOCHONDRIAL"/>
    <property type="match status" value="1"/>
</dbReference>
<feature type="compositionally biased region" description="Low complexity" evidence="11">
    <location>
        <begin position="586"/>
        <end position="605"/>
    </location>
</feature>
<evidence type="ECO:0000256" key="8">
    <source>
        <dbReference type="ARBA" id="ARBA00022825"/>
    </source>
</evidence>
<feature type="binding site" evidence="10">
    <location>
        <begin position="287"/>
        <end position="289"/>
    </location>
    <ligand>
        <name>substrate</name>
    </ligand>
</feature>
<dbReference type="Proteomes" id="UP000319771">
    <property type="component" value="Unassembled WGS sequence"/>
</dbReference>
<comment type="subcellular location">
    <subcellularLocation>
        <location evidence="1">Periplasm</location>
    </subcellularLocation>
</comment>
<accession>A0A538UDK4</accession>
<dbReference type="Pfam" id="PF17820">
    <property type="entry name" value="PDZ_6"/>
    <property type="match status" value="1"/>
</dbReference>
<keyword evidence="12" id="KW-0472">Membrane</keyword>
<keyword evidence="5" id="KW-0677">Repeat</keyword>
<dbReference type="GO" id="GO:0042597">
    <property type="term" value="C:periplasmic space"/>
    <property type="evidence" value="ECO:0007669"/>
    <property type="project" value="UniProtKB-SubCell"/>
</dbReference>
<evidence type="ECO:0000256" key="5">
    <source>
        <dbReference type="ARBA" id="ARBA00022737"/>
    </source>
</evidence>
<feature type="active site" description="Charge relay system" evidence="9">
    <location>
        <position position="209"/>
    </location>
</feature>
<dbReference type="PROSITE" id="PS50106">
    <property type="entry name" value="PDZ"/>
    <property type="match status" value="2"/>
</dbReference>
<gene>
    <name evidence="14" type="ORF">E6K81_02245</name>
</gene>
<keyword evidence="6" id="KW-0574">Periplasm</keyword>
<dbReference type="InterPro" id="IPR041489">
    <property type="entry name" value="PDZ_6"/>
</dbReference>
<organism evidence="14 15">
    <name type="scientific">Eiseniibacteriota bacterium</name>
    <dbReference type="NCBI Taxonomy" id="2212470"/>
    <lineage>
        <taxon>Bacteria</taxon>
        <taxon>Candidatus Eiseniibacteriota</taxon>
    </lineage>
</organism>
<dbReference type="EMBL" id="VBPB01000032">
    <property type="protein sequence ID" value="TMQ73917.1"/>
    <property type="molecule type" value="Genomic_DNA"/>
</dbReference>
<dbReference type="CDD" id="cd10839">
    <property type="entry name" value="cpPDZ1_DegP-like"/>
    <property type="match status" value="1"/>
</dbReference>
<keyword evidence="12" id="KW-0812">Transmembrane</keyword>
<dbReference type="AlphaFoldDB" id="A0A538UDK4"/>
<feature type="active site" description="Charge relay system" evidence="9">
    <location>
        <position position="289"/>
    </location>
</feature>
<dbReference type="InterPro" id="IPR011782">
    <property type="entry name" value="Pept_S1C_Do"/>
</dbReference>
<evidence type="ECO:0000256" key="6">
    <source>
        <dbReference type="ARBA" id="ARBA00022764"/>
    </source>
</evidence>
<evidence type="ECO:0000256" key="2">
    <source>
        <dbReference type="ARBA" id="ARBA00010541"/>
    </source>
</evidence>
<evidence type="ECO:0000256" key="11">
    <source>
        <dbReference type="SAM" id="MobiDB-lite"/>
    </source>
</evidence>
<evidence type="ECO:0000256" key="3">
    <source>
        <dbReference type="ARBA" id="ARBA00022670"/>
    </source>
</evidence>
<keyword evidence="7" id="KW-0378">Hydrolase</keyword>
<dbReference type="GO" id="GO:0004252">
    <property type="term" value="F:serine-type endopeptidase activity"/>
    <property type="evidence" value="ECO:0007669"/>
    <property type="project" value="InterPro"/>
</dbReference>
<dbReference type="PRINTS" id="PR00834">
    <property type="entry name" value="PROTEASES2C"/>
</dbReference>
<dbReference type="InterPro" id="IPR009003">
    <property type="entry name" value="Peptidase_S1_PA"/>
</dbReference>
<feature type="binding site" evidence="10">
    <location>
        <position position="209"/>
    </location>
    <ligand>
        <name>substrate</name>
    </ligand>
</feature>
<sequence length="605" mass="63886">MDGAQPGRRIARPMTCARCGRASPILDPTMTGARRPPIIWVGCGRPVRRTMTRNPLETIPPRRYYLGALALVLVGLVIGLGLSAGFGLQRASNAQRGSLATSSAALPESPFVSVVDKALPAVCFVDVRKKVSAGGDSEDPQTELFHRFFGDQGRRQQNVPSSGSGFIVDGEGHILTNNHVVSDADDITVTLNDKRTFKAKVVGTDPASDVAVIKIEADHLPTLQLGDSDKLRVGDWAIAIGNPLGMLRGSVTVGIISAQGRTNLNIFGSNDLLFQDFIQTDASINFGNSGGPLCNIRGEAIGINTAINPSGQGIGFAIPINLAKHVADQLLAHGKVQRALMGVNLGDLTPDIAEGLGIPGQQGVLISNVTKGLPADKAGLRRDDVIVEYDGEPVTDVSKFRLRVADTPPGKRAAIVVLRDGKRVPLTVVLAERTPELVAASTPSAPPPASETLAGIAVRNLTDDEASDAQVKTGVLVTDVKEGSPADNAGIQANDIIEEVGGKTVSPGQDRRTGDGRQGGQSGRQRRHPGQRHHRGGRWQDGLGRRRVRPAAAARPDQQEAGDPARQPEWEHDVLLAATHELAVDPVGGPRPRAAAAPRQGRCSR</sequence>
<evidence type="ECO:0000256" key="10">
    <source>
        <dbReference type="PIRSR" id="PIRSR611782-2"/>
    </source>
</evidence>
<dbReference type="SMART" id="SM00228">
    <property type="entry name" value="PDZ"/>
    <property type="match status" value="2"/>
</dbReference>
<dbReference type="SUPFAM" id="SSF50156">
    <property type="entry name" value="PDZ domain-like"/>
    <property type="match status" value="2"/>
</dbReference>
<comment type="similarity">
    <text evidence="2">Belongs to the peptidase S1C family.</text>
</comment>
<keyword evidence="8" id="KW-0720">Serine protease</keyword>